<sequence length="121" mass="13780">MIFDQQVKVEEVFEALSSGPLEATKVAEYVELSRRQETKEAVKLDAERLVNQGAFGFPWLEIFPPNLDHLITPALTIFGSDRFEFLAHWLGKEWKGPNPATEEPPKSQCLLQPRPTTQDNK</sequence>
<evidence type="ECO:0008006" key="4">
    <source>
        <dbReference type="Google" id="ProtNLM"/>
    </source>
</evidence>
<name>A0A0L6VTZ9_9BASI</name>
<evidence type="ECO:0000313" key="3">
    <source>
        <dbReference type="Proteomes" id="UP000037035"/>
    </source>
</evidence>
<dbReference type="VEuPathDB" id="FungiDB:VP01_1058g6"/>
<evidence type="ECO:0000256" key="1">
    <source>
        <dbReference type="SAM" id="MobiDB-lite"/>
    </source>
</evidence>
<accession>A0A0L6VTZ9</accession>
<protein>
    <recommendedName>
        <fullName evidence="4">DSBA-like thioredoxin domain-containing protein</fullName>
    </recommendedName>
</protein>
<dbReference type="OrthoDB" id="4664297at2759"/>
<dbReference type="AlphaFoldDB" id="A0A0L6VTZ9"/>
<feature type="region of interest" description="Disordered" evidence="1">
    <location>
        <begin position="94"/>
        <end position="121"/>
    </location>
</feature>
<organism evidence="2 3">
    <name type="scientific">Puccinia sorghi</name>
    <dbReference type="NCBI Taxonomy" id="27349"/>
    <lineage>
        <taxon>Eukaryota</taxon>
        <taxon>Fungi</taxon>
        <taxon>Dikarya</taxon>
        <taxon>Basidiomycota</taxon>
        <taxon>Pucciniomycotina</taxon>
        <taxon>Pucciniomycetes</taxon>
        <taxon>Pucciniales</taxon>
        <taxon>Pucciniaceae</taxon>
        <taxon>Puccinia</taxon>
    </lineage>
</organism>
<dbReference type="Gene3D" id="3.40.30.10">
    <property type="entry name" value="Glutaredoxin"/>
    <property type="match status" value="1"/>
</dbReference>
<evidence type="ECO:0000313" key="2">
    <source>
        <dbReference type="EMBL" id="KNZ64178.1"/>
    </source>
</evidence>
<dbReference type="STRING" id="27349.A0A0L6VTZ9"/>
<proteinExistence type="predicted"/>
<gene>
    <name evidence="2" type="ORF">VP01_1058g6</name>
</gene>
<reference evidence="2 3" key="1">
    <citation type="submission" date="2015-08" db="EMBL/GenBank/DDBJ databases">
        <title>Next Generation Sequencing and Analysis of the Genome of Puccinia sorghi L Schw, the Causal Agent of Maize Common Rust.</title>
        <authorList>
            <person name="Rochi L."/>
            <person name="Burguener G."/>
            <person name="Darino M."/>
            <person name="Turjanski A."/>
            <person name="Kreff E."/>
            <person name="Dieguez M.J."/>
            <person name="Sacco F."/>
        </authorList>
    </citation>
    <scope>NUCLEOTIDE SEQUENCE [LARGE SCALE GENOMIC DNA]</scope>
    <source>
        <strain evidence="2 3">RO10H11247</strain>
    </source>
</reference>
<dbReference type="EMBL" id="LAVV01000654">
    <property type="protein sequence ID" value="KNZ64178.1"/>
    <property type="molecule type" value="Genomic_DNA"/>
</dbReference>
<dbReference type="Proteomes" id="UP000037035">
    <property type="component" value="Unassembled WGS sequence"/>
</dbReference>
<comment type="caution">
    <text evidence="2">The sequence shown here is derived from an EMBL/GenBank/DDBJ whole genome shotgun (WGS) entry which is preliminary data.</text>
</comment>
<keyword evidence="3" id="KW-1185">Reference proteome</keyword>